<protein>
    <recommendedName>
        <fullName evidence="7">Small ribosomal subunit protein mS29</fullName>
    </recommendedName>
</protein>
<evidence type="ECO:0000256" key="5">
    <source>
        <dbReference type="ARBA" id="ARBA00023128"/>
    </source>
</evidence>
<sequence length="394" mass="45320">MYSTAQYERWLEKFRNFRKFSSINSKSSTSGTTTVSRDTIFRTNEDDPTNHELQHSGRFYRIPVSIKKQLFSHGGLPKEFEALSQTLNELCLMIRKPSVELINYIKNTNFDAPVPRFVLYGKTGTGKSLSLAHVLHYGSKNRFVLVHVPWVPNWFRRFKEVTPSLTAPNKYDNPIESVDWLRHFTSQNGTLLQELELKTTSTYNWSKRETTPEGVPLQELLDFGLNRAKYATGCITALIEELKKAAVNKQCRILVVIDGFNSFFSSQTRAKREDKSLISPSEFLLTEAFLSITKNDWNNGAVVVSVDPAALSGDYRQSHLPRYQLGKQGFEHLDPFVPIEISNYNEKEFCAQIDYYIERHWLVQPKAHTERGRNQLSFSSGNHPYSLMQLVAPY</sequence>
<dbReference type="SUPFAM" id="SSF52540">
    <property type="entry name" value="P-loop containing nucleoside triphosphate hydrolases"/>
    <property type="match status" value="1"/>
</dbReference>
<keyword evidence="4" id="KW-0689">Ribosomal protein</keyword>
<evidence type="ECO:0000256" key="1">
    <source>
        <dbReference type="ARBA" id="ARBA00004173"/>
    </source>
</evidence>
<dbReference type="Gene3D" id="3.40.50.300">
    <property type="entry name" value="P-loop containing nucleotide triphosphate hydrolases"/>
    <property type="match status" value="1"/>
</dbReference>
<dbReference type="PANTHER" id="PTHR12810:SF0">
    <property type="entry name" value="SMALL RIBOSOMAL SUBUNIT PROTEIN MS29"/>
    <property type="match status" value="1"/>
</dbReference>
<comment type="subcellular location">
    <subcellularLocation>
        <location evidence="1">Mitochondrion</location>
    </subcellularLocation>
</comment>
<dbReference type="GO" id="GO:0005763">
    <property type="term" value="C:mitochondrial small ribosomal subunit"/>
    <property type="evidence" value="ECO:0007669"/>
    <property type="project" value="TreeGrafter"/>
</dbReference>
<dbReference type="InterPro" id="IPR027417">
    <property type="entry name" value="P-loop_NTPase"/>
</dbReference>
<evidence type="ECO:0000256" key="8">
    <source>
        <dbReference type="SAM" id="MobiDB-lite"/>
    </source>
</evidence>
<evidence type="ECO:0000256" key="4">
    <source>
        <dbReference type="ARBA" id="ARBA00022980"/>
    </source>
</evidence>
<evidence type="ECO:0000313" key="9">
    <source>
        <dbReference type="EMBL" id="SVE93606.1"/>
    </source>
</evidence>
<keyword evidence="6" id="KW-0687">Ribonucleoprotein</keyword>
<gene>
    <name evidence="9" type="primary">EOG090X05V1</name>
</gene>
<evidence type="ECO:0000256" key="2">
    <source>
        <dbReference type="ARBA" id="ARBA00009863"/>
    </source>
</evidence>
<dbReference type="GO" id="GO:0003735">
    <property type="term" value="F:structural constituent of ribosome"/>
    <property type="evidence" value="ECO:0007669"/>
    <property type="project" value="TreeGrafter"/>
</dbReference>
<dbReference type="InterPro" id="IPR008092">
    <property type="entry name" value="Ribosomal_mS29_met"/>
</dbReference>
<proteinExistence type="evidence at transcript level"/>
<name>A0A4Y7NLZ9_9CRUS</name>
<dbReference type="PRINTS" id="PR01716">
    <property type="entry name" value="DEATHASSOCP3"/>
</dbReference>
<organism evidence="9">
    <name type="scientific">Scapholeberis mucronata</name>
    <dbReference type="NCBI Taxonomy" id="202097"/>
    <lineage>
        <taxon>Eukaryota</taxon>
        <taxon>Metazoa</taxon>
        <taxon>Ecdysozoa</taxon>
        <taxon>Arthropoda</taxon>
        <taxon>Crustacea</taxon>
        <taxon>Branchiopoda</taxon>
        <taxon>Diplostraca</taxon>
        <taxon>Cladocera</taxon>
        <taxon>Anomopoda</taxon>
        <taxon>Daphniidae</taxon>
        <taxon>Scapholeberis</taxon>
    </lineage>
</organism>
<dbReference type="PANTHER" id="PTHR12810">
    <property type="entry name" value="MITOCHONDRIAL 28S RIBOSOMAL PROTEIN S29"/>
    <property type="match status" value="1"/>
</dbReference>
<feature type="region of interest" description="Disordered" evidence="8">
    <location>
        <begin position="25"/>
        <end position="48"/>
    </location>
</feature>
<comment type="similarity">
    <text evidence="2">Belongs to the mitochondrion-specific ribosomal protein mS29 family.</text>
</comment>
<feature type="compositionally biased region" description="Low complexity" evidence="8">
    <location>
        <begin position="25"/>
        <end position="38"/>
    </location>
</feature>
<keyword evidence="5" id="KW-0496">Mitochondrion</keyword>
<dbReference type="GO" id="GO:0006915">
    <property type="term" value="P:apoptotic process"/>
    <property type="evidence" value="ECO:0007669"/>
    <property type="project" value="InterPro"/>
</dbReference>
<dbReference type="Pfam" id="PF10236">
    <property type="entry name" value="DAP3"/>
    <property type="match status" value="1"/>
</dbReference>
<reference evidence="9" key="1">
    <citation type="submission" date="2018-08" db="EMBL/GenBank/DDBJ databases">
        <authorList>
            <person name="Cornetti L."/>
        </authorList>
    </citation>
    <scope>NUCLEOTIDE SEQUENCE</scope>
    <source>
        <strain evidence="9">BE-ASS</strain>
    </source>
</reference>
<evidence type="ECO:0000256" key="7">
    <source>
        <dbReference type="ARBA" id="ARBA00035140"/>
    </source>
</evidence>
<dbReference type="InterPro" id="IPR019368">
    <property type="entry name" value="Ribosomal_mS29"/>
</dbReference>
<dbReference type="AlphaFoldDB" id="A0A4Y7NLZ9"/>
<feature type="compositionally biased region" description="Basic and acidic residues" evidence="8">
    <location>
        <begin position="39"/>
        <end position="48"/>
    </location>
</feature>
<dbReference type="EMBL" id="LR023987">
    <property type="protein sequence ID" value="SVE93606.1"/>
    <property type="molecule type" value="mRNA"/>
</dbReference>
<keyword evidence="3" id="KW-0809">Transit peptide</keyword>
<accession>A0A4Y7NLZ9</accession>
<evidence type="ECO:0000256" key="3">
    <source>
        <dbReference type="ARBA" id="ARBA00022946"/>
    </source>
</evidence>
<evidence type="ECO:0000256" key="6">
    <source>
        <dbReference type="ARBA" id="ARBA00023274"/>
    </source>
</evidence>